<dbReference type="Proteomes" id="UP000192796">
    <property type="component" value="Unassembled WGS sequence"/>
</dbReference>
<keyword evidence="3" id="KW-1185">Reference proteome</keyword>
<dbReference type="OrthoDB" id="672209at2"/>
<gene>
    <name evidence="2" type="ORF">A3860_07460</name>
</gene>
<dbReference type="Pfam" id="PF26622">
    <property type="entry name" value="DUF8199"/>
    <property type="match status" value="1"/>
</dbReference>
<reference evidence="2 3" key="1">
    <citation type="submission" date="2016-03" db="EMBL/GenBank/DDBJ databases">
        <title>Niastella vici sp. nov., isolated from farmland soil.</title>
        <authorList>
            <person name="Chen L."/>
            <person name="Wang D."/>
            <person name="Yang S."/>
            <person name="Wang G."/>
        </authorList>
    </citation>
    <scope>NUCLEOTIDE SEQUENCE [LARGE SCALE GENOMIC DNA]</scope>
    <source>
        <strain evidence="2 3">DJ57</strain>
    </source>
</reference>
<dbReference type="RefSeq" id="WP_081155302.1">
    <property type="nucleotide sequence ID" value="NZ_LVYD01000102.1"/>
</dbReference>
<feature type="chain" id="PRO_5012144733" description="SCP domain-containing protein" evidence="1">
    <location>
        <begin position="20"/>
        <end position="125"/>
    </location>
</feature>
<protein>
    <recommendedName>
        <fullName evidence="4">SCP domain-containing protein</fullName>
    </recommendedName>
</protein>
<keyword evidence="1" id="KW-0732">Signal</keyword>
<evidence type="ECO:0000256" key="1">
    <source>
        <dbReference type="SAM" id="SignalP"/>
    </source>
</evidence>
<name>A0A1V9FIX3_9BACT</name>
<evidence type="ECO:0000313" key="3">
    <source>
        <dbReference type="Proteomes" id="UP000192796"/>
    </source>
</evidence>
<proteinExistence type="predicted"/>
<dbReference type="EMBL" id="LVYD01000102">
    <property type="protein sequence ID" value="OQP58156.1"/>
    <property type="molecule type" value="Genomic_DNA"/>
</dbReference>
<dbReference type="InterPro" id="IPR058512">
    <property type="entry name" value="DUF8199"/>
</dbReference>
<organism evidence="2 3">
    <name type="scientific">Niastella vici</name>
    <dbReference type="NCBI Taxonomy" id="1703345"/>
    <lineage>
        <taxon>Bacteria</taxon>
        <taxon>Pseudomonadati</taxon>
        <taxon>Bacteroidota</taxon>
        <taxon>Chitinophagia</taxon>
        <taxon>Chitinophagales</taxon>
        <taxon>Chitinophagaceae</taxon>
        <taxon>Niastella</taxon>
    </lineage>
</organism>
<dbReference type="AlphaFoldDB" id="A0A1V9FIX3"/>
<accession>A0A1V9FIX3</accession>
<feature type="signal peptide" evidence="1">
    <location>
        <begin position="1"/>
        <end position="19"/>
    </location>
</feature>
<sequence>MKKFLITILALVYLTSTFGATLRLDCCLQNLVHVGLGTLGQEHQWLNEAKDNCKDEHNQVKLVHEQKHSDSKIRISKYVPPSLNTAYPDYSFHSTATLTAANQVNNALSKQALIPLFILNCVHRI</sequence>
<evidence type="ECO:0008006" key="4">
    <source>
        <dbReference type="Google" id="ProtNLM"/>
    </source>
</evidence>
<comment type="caution">
    <text evidence="2">The sequence shown here is derived from an EMBL/GenBank/DDBJ whole genome shotgun (WGS) entry which is preliminary data.</text>
</comment>
<evidence type="ECO:0000313" key="2">
    <source>
        <dbReference type="EMBL" id="OQP58156.1"/>
    </source>
</evidence>